<sequence>MPDFDNTPYAYNSLIENADNKHVASSQNVYSNDLTGNIVYLNGTNLTININQALPGSNDPALQNKPLYVVYANKDGMINLHVSADTVRPLVIYYLGATVNYNPSSSGIYRGVIYTPNAQLWVNENRADFRGSIYAKTFYSQVSGTYVYKAYSDNKSSGGSSIKLVDDDE</sequence>
<evidence type="ECO:0000313" key="2">
    <source>
        <dbReference type="Proteomes" id="UP000559117"/>
    </source>
</evidence>
<gene>
    <name evidence="1" type="ORF">HNR32_000178</name>
</gene>
<proteinExistence type="predicted"/>
<reference evidence="1 2" key="1">
    <citation type="submission" date="2020-08" db="EMBL/GenBank/DDBJ databases">
        <title>Genomic Encyclopedia of Type Strains, Phase IV (KMG-IV): sequencing the most valuable type-strain genomes for metagenomic binning, comparative biology and taxonomic classification.</title>
        <authorList>
            <person name="Goeker M."/>
        </authorList>
    </citation>
    <scope>NUCLEOTIDE SEQUENCE [LARGE SCALE GENOMIC DNA]</scope>
    <source>
        <strain evidence="1 2">DSM 24661</strain>
    </source>
</reference>
<dbReference type="RefSeq" id="WP_183858891.1">
    <property type="nucleotide sequence ID" value="NZ_JACHFH010000001.1"/>
</dbReference>
<dbReference type="EMBL" id="JACHFH010000001">
    <property type="protein sequence ID" value="MBB5335078.1"/>
    <property type="molecule type" value="Genomic_DNA"/>
</dbReference>
<organism evidence="1 2">
    <name type="scientific">Pectinatus brassicae</name>
    <dbReference type="NCBI Taxonomy" id="862415"/>
    <lineage>
        <taxon>Bacteria</taxon>
        <taxon>Bacillati</taxon>
        <taxon>Bacillota</taxon>
        <taxon>Negativicutes</taxon>
        <taxon>Selenomonadales</taxon>
        <taxon>Selenomonadaceae</taxon>
        <taxon>Pectinatus</taxon>
    </lineage>
</organism>
<comment type="caution">
    <text evidence="1">The sequence shown here is derived from an EMBL/GenBank/DDBJ whole genome shotgun (WGS) entry which is preliminary data.</text>
</comment>
<protein>
    <submittedName>
        <fullName evidence="1">Uncharacterized protein</fullName>
    </submittedName>
</protein>
<accession>A0A840UK52</accession>
<name>A0A840UK52_9FIRM</name>
<dbReference type="Proteomes" id="UP000559117">
    <property type="component" value="Unassembled WGS sequence"/>
</dbReference>
<dbReference type="AlphaFoldDB" id="A0A840UK52"/>
<keyword evidence="2" id="KW-1185">Reference proteome</keyword>
<evidence type="ECO:0000313" key="1">
    <source>
        <dbReference type="EMBL" id="MBB5335078.1"/>
    </source>
</evidence>